<accession>A0A3N6MQL4</accession>
<name>A0A3N6MQL4_NATCH</name>
<dbReference type="AlphaFoldDB" id="A0A3N6MQL4"/>
<protein>
    <recommendedName>
        <fullName evidence="4">Small CPxCG-related zinc finger protein</fullName>
    </recommendedName>
</protein>
<sequence length="70" mass="7122">MPNADRTASLASDERREPTLPPCPSCGEGVTIVSVLGPLEATAMPCGCRVSPAVLGKPPAGFTSRIGRDG</sequence>
<gene>
    <name evidence="2" type="ORF">EA472_17140</name>
</gene>
<evidence type="ECO:0008006" key="4">
    <source>
        <dbReference type="Google" id="ProtNLM"/>
    </source>
</evidence>
<reference evidence="2 3" key="1">
    <citation type="submission" date="2018-10" db="EMBL/GenBank/DDBJ databases">
        <title>Natrarchaeobius chitinivorans gen. nov., sp. nov., and Natrarchaeobius haloalkaliphilus sp. nov., alkaliphilic, chitin-utilizing haloarchaea from hypersaline alkaline lakes.</title>
        <authorList>
            <person name="Sorokin D.Y."/>
            <person name="Elcheninov A.G."/>
            <person name="Kostrikina N.A."/>
            <person name="Bale N.J."/>
            <person name="Sinninghe Damste J.S."/>
            <person name="Khijniak T.V."/>
            <person name="Kublanov I.V."/>
            <person name="Toshchakov S.V."/>
        </authorList>
    </citation>
    <scope>NUCLEOTIDE SEQUENCE [LARGE SCALE GENOMIC DNA]</scope>
    <source>
        <strain evidence="2 3">AArcht7</strain>
    </source>
</reference>
<evidence type="ECO:0000313" key="2">
    <source>
        <dbReference type="EMBL" id="RQG98531.1"/>
    </source>
</evidence>
<proteinExistence type="predicted"/>
<dbReference type="Proteomes" id="UP000281431">
    <property type="component" value="Unassembled WGS sequence"/>
</dbReference>
<feature type="region of interest" description="Disordered" evidence="1">
    <location>
        <begin position="1"/>
        <end position="23"/>
    </location>
</feature>
<comment type="caution">
    <text evidence="2">The sequence shown here is derived from an EMBL/GenBank/DDBJ whole genome shotgun (WGS) entry which is preliminary data.</text>
</comment>
<organism evidence="2 3">
    <name type="scientific">Natrarchaeobius chitinivorans</name>
    <dbReference type="NCBI Taxonomy" id="1679083"/>
    <lineage>
        <taxon>Archaea</taxon>
        <taxon>Methanobacteriati</taxon>
        <taxon>Methanobacteriota</taxon>
        <taxon>Stenosarchaea group</taxon>
        <taxon>Halobacteria</taxon>
        <taxon>Halobacteriales</taxon>
        <taxon>Natrialbaceae</taxon>
        <taxon>Natrarchaeobius</taxon>
    </lineage>
</organism>
<dbReference type="EMBL" id="REFZ01000014">
    <property type="protein sequence ID" value="RQG98531.1"/>
    <property type="molecule type" value="Genomic_DNA"/>
</dbReference>
<dbReference type="OrthoDB" id="193769at2157"/>
<keyword evidence="3" id="KW-1185">Reference proteome</keyword>
<evidence type="ECO:0000256" key="1">
    <source>
        <dbReference type="SAM" id="MobiDB-lite"/>
    </source>
</evidence>
<evidence type="ECO:0000313" key="3">
    <source>
        <dbReference type="Proteomes" id="UP000281431"/>
    </source>
</evidence>